<dbReference type="Pfam" id="PF13416">
    <property type="entry name" value="SBP_bac_8"/>
    <property type="match status" value="1"/>
</dbReference>
<dbReference type="CDD" id="cd13585">
    <property type="entry name" value="PBP2_TMBP_like"/>
    <property type="match status" value="1"/>
</dbReference>
<evidence type="ECO:0000313" key="8">
    <source>
        <dbReference type="EMBL" id="AUH66498.1"/>
    </source>
</evidence>
<dbReference type="Proteomes" id="UP000234530">
    <property type="component" value="Plasmid pPZ01"/>
</dbReference>
<proteinExistence type="inferred from homology"/>
<evidence type="ECO:0000256" key="1">
    <source>
        <dbReference type="ARBA" id="ARBA00004418"/>
    </source>
</evidence>
<dbReference type="PANTHER" id="PTHR43649">
    <property type="entry name" value="ARABINOSE-BINDING PROTEIN-RELATED"/>
    <property type="match status" value="1"/>
</dbReference>
<keyword evidence="9" id="KW-1185">Reference proteome</keyword>
<keyword evidence="8" id="KW-0614">Plasmid</keyword>
<dbReference type="RefSeq" id="WP_101754469.1">
    <property type="nucleotide sequence ID" value="NZ_CP025431.1"/>
</dbReference>
<dbReference type="GO" id="GO:0042597">
    <property type="term" value="C:periplasmic space"/>
    <property type="evidence" value="ECO:0007669"/>
    <property type="project" value="UniProtKB-SubCell"/>
</dbReference>
<evidence type="ECO:0000256" key="6">
    <source>
        <dbReference type="ARBA" id="ARBA00022729"/>
    </source>
</evidence>
<comment type="function">
    <text evidence="7">Part of the ABC transporter complex UgpBAEC involved in sn-glycerol-3-phosphate (G3P) import. Binds G3P.</text>
</comment>
<evidence type="ECO:0000256" key="2">
    <source>
        <dbReference type="ARBA" id="ARBA00008520"/>
    </source>
</evidence>
<dbReference type="KEGG" id="pzh:CX676_19495"/>
<evidence type="ECO:0000256" key="7">
    <source>
        <dbReference type="ARBA" id="ARBA00034473"/>
    </source>
</evidence>
<geneLocation type="plasmid" evidence="9">
    <name>ppz01</name>
</geneLocation>
<comment type="subunit">
    <text evidence="3">The complex is composed of two ATP-binding proteins (UgpC), two transmembrane proteins (UgpA and UgpE) and a solute-binding protein (UgpB).</text>
</comment>
<evidence type="ECO:0000256" key="4">
    <source>
        <dbReference type="ARBA" id="ARBA00017470"/>
    </source>
</evidence>
<dbReference type="InterPro" id="IPR006059">
    <property type="entry name" value="SBP"/>
</dbReference>
<accession>A0A2H5F4L7</accession>
<dbReference type="PANTHER" id="PTHR43649:SF31">
    <property type="entry name" value="SN-GLYCEROL-3-PHOSPHATE-BINDING PERIPLASMIC PROTEIN UGPB"/>
    <property type="match status" value="1"/>
</dbReference>
<dbReference type="SUPFAM" id="SSF53850">
    <property type="entry name" value="Periplasmic binding protein-like II"/>
    <property type="match status" value="1"/>
</dbReference>
<gene>
    <name evidence="8" type="ORF">CX676_19495</name>
</gene>
<protein>
    <recommendedName>
        <fullName evidence="4">sn-glycerol-3-phosphate-binding periplasmic protein UgpB</fullName>
    </recommendedName>
</protein>
<dbReference type="Gene3D" id="3.40.190.10">
    <property type="entry name" value="Periplasmic binding protein-like II"/>
    <property type="match status" value="1"/>
</dbReference>
<evidence type="ECO:0000313" key="9">
    <source>
        <dbReference type="Proteomes" id="UP000234530"/>
    </source>
</evidence>
<keyword evidence="5" id="KW-0813">Transport</keyword>
<reference evidence="8 9" key="1">
    <citation type="journal article" date="2013" name="Antonie Van Leeuwenhoek">
        <title>Paracoccus zhejiangensis sp. nov., isolated from activated sludge in wastewater-treatment system.</title>
        <authorList>
            <person name="Wu Z.G."/>
            <person name="Zhang D.F."/>
            <person name="Liu Y.L."/>
            <person name="Wang F."/>
            <person name="Jiang X."/>
            <person name="Li C."/>
            <person name="Li S.P."/>
            <person name="Hong Q."/>
            <person name="Li W.J."/>
        </authorList>
    </citation>
    <scope>NUCLEOTIDE SEQUENCE [LARGE SCALE GENOMIC DNA]</scope>
    <source>
        <strain evidence="8 9">J6</strain>
        <plasmid evidence="9">Plasmid ppz01</plasmid>
    </source>
</reference>
<sequence length="432" mass="46329">MNRTILALLTETVALPAAASAQETIQYWMWDGQQAPVYQQCAAAFEAANPEIKIEITQNGWDQYWTALTTAMISGDAPDVFVNHVTRLPEMSANEVIVDLAPLIEEAGYDTSGYMPGLLDNWSRDGATYGLPKDWATVALGVDTEKLEAAGLSLADLADLNWNPEDGGTYQQTIAKLTLDGSGKRGDEAGFDGGSVETFGLVLNPLSLGGETEWSYLAASTGWQFIAEPWATAYNFDDPRVAAALGWLRDLGRVHHFTPTVEQTGKLGAETLMFSDKGAMTIVGSWLIGLYSQSKPTVAYVPVPAGPEGRKSMFNGLADSIWSGSDAPEAAWKWVQFLGSDDCQSIVAEAGVVFPAQADQVERTVAAYQARGIDVSAFTAVATPETTFPFPVTDYGNEIDAIISAALDRVMLGAGEPAEVLTEANEQVNSLF</sequence>
<dbReference type="AlphaFoldDB" id="A0A2H5F4L7"/>
<organism evidence="8 9">
    <name type="scientific">Paracoccus zhejiangensis</name>
    <dbReference type="NCBI Taxonomy" id="1077935"/>
    <lineage>
        <taxon>Bacteria</taxon>
        <taxon>Pseudomonadati</taxon>
        <taxon>Pseudomonadota</taxon>
        <taxon>Alphaproteobacteria</taxon>
        <taxon>Rhodobacterales</taxon>
        <taxon>Paracoccaceae</taxon>
        <taxon>Paracoccus</taxon>
    </lineage>
</organism>
<dbReference type="OrthoDB" id="5897001at2"/>
<comment type="similarity">
    <text evidence="2">Belongs to the bacterial solute-binding protein 1 family.</text>
</comment>
<evidence type="ECO:0000256" key="3">
    <source>
        <dbReference type="ARBA" id="ARBA00011557"/>
    </source>
</evidence>
<name>A0A2H5F4L7_9RHOB</name>
<dbReference type="InterPro" id="IPR050490">
    <property type="entry name" value="Bact_solute-bd_prot1"/>
</dbReference>
<evidence type="ECO:0000256" key="5">
    <source>
        <dbReference type="ARBA" id="ARBA00022448"/>
    </source>
</evidence>
<comment type="subcellular location">
    <subcellularLocation>
        <location evidence="1">Periplasm</location>
    </subcellularLocation>
</comment>
<dbReference type="EMBL" id="CP025431">
    <property type="protein sequence ID" value="AUH66498.1"/>
    <property type="molecule type" value="Genomic_DNA"/>
</dbReference>
<keyword evidence="6" id="KW-0732">Signal</keyword>